<keyword evidence="4" id="KW-0732">Signal</keyword>
<evidence type="ECO:0000256" key="6">
    <source>
        <dbReference type="ARBA" id="ARBA00023002"/>
    </source>
</evidence>
<dbReference type="InterPro" id="IPR036291">
    <property type="entry name" value="NAD(P)-bd_dom_sf"/>
</dbReference>
<dbReference type="SUPFAM" id="SSF55347">
    <property type="entry name" value="Glyceraldehyde-3-phosphate dehydrogenase-like, C-terminal domain"/>
    <property type="match status" value="1"/>
</dbReference>
<accession>A0A6S6WQE9</accession>
<dbReference type="PANTHER" id="PTHR43350:SF19">
    <property type="entry name" value="D-GULOSIDE 3-DEHYDROGENASE"/>
    <property type="match status" value="1"/>
</dbReference>
<keyword evidence="6 8" id="KW-0560">Oxidoreductase</keyword>
<evidence type="ECO:0000313" key="8">
    <source>
        <dbReference type="EMBL" id="CAB0151217.1"/>
    </source>
</evidence>
<dbReference type="EC" id="1.1.1.1" evidence="8"/>
<evidence type="ECO:0000256" key="2">
    <source>
        <dbReference type="ARBA" id="ARBA00008072"/>
    </source>
</evidence>
<gene>
    <name evidence="8" type="primary">adhT</name>
    <name evidence="8" type="ORF">PSI9734_01630</name>
</gene>
<dbReference type="InterPro" id="IPR013154">
    <property type="entry name" value="ADH-like_N"/>
</dbReference>
<name>A0A6S6WQE9_9GAMM</name>
<evidence type="ECO:0000256" key="3">
    <source>
        <dbReference type="ARBA" id="ARBA00022723"/>
    </source>
</evidence>
<dbReference type="InterPro" id="IPR011032">
    <property type="entry name" value="GroES-like_sf"/>
</dbReference>
<dbReference type="GO" id="GO:0004022">
    <property type="term" value="F:alcohol dehydrogenase (NAD+) activity"/>
    <property type="evidence" value="ECO:0007669"/>
    <property type="project" value="UniProtKB-EC"/>
</dbReference>
<dbReference type="Pfam" id="PF00107">
    <property type="entry name" value="ADH_zinc_N"/>
    <property type="match status" value="1"/>
</dbReference>
<keyword evidence="9" id="KW-1185">Reference proteome</keyword>
<dbReference type="Gene3D" id="3.40.50.720">
    <property type="entry name" value="NAD(P)-binding Rossmann-like Domain"/>
    <property type="match status" value="2"/>
</dbReference>
<organism evidence="8 9">
    <name type="scientific">Pseudidiomarina piscicola</name>
    <dbReference type="NCBI Taxonomy" id="2614830"/>
    <lineage>
        <taxon>Bacteria</taxon>
        <taxon>Pseudomonadati</taxon>
        <taxon>Pseudomonadota</taxon>
        <taxon>Gammaproteobacteria</taxon>
        <taxon>Alteromonadales</taxon>
        <taxon>Idiomarinaceae</taxon>
        <taxon>Pseudidiomarina</taxon>
    </lineage>
</organism>
<evidence type="ECO:0000313" key="9">
    <source>
        <dbReference type="Proteomes" id="UP000481517"/>
    </source>
</evidence>
<dbReference type="CDD" id="cd08255">
    <property type="entry name" value="2-desacetyl-2-hydroxyethyl_bacteriochlorophyllide_like"/>
    <property type="match status" value="1"/>
</dbReference>
<dbReference type="Gene3D" id="3.30.360.10">
    <property type="entry name" value="Dihydrodipicolinate Reductase, domain 2"/>
    <property type="match status" value="1"/>
</dbReference>
<protein>
    <submittedName>
        <fullName evidence="8">Alcohol dehydrogenase</fullName>
        <ecNumber evidence="8">1.1.1.1</ecNumber>
    </submittedName>
</protein>
<dbReference type="Proteomes" id="UP000481517">
    <property type="component" value="Unassembled WGS sequence"/>
</dbReference>
<evidence type="ECO:0000256" key="4">
    <source>
        <dbReference type="ARBA" id="ARBA00022729"/>
    </source>
</evidence>
<dbReference type="Pfam" id="PF22725">
    <property type="entry name" value="GFO_IDH_MocA_C3"/>
    <property type="match status" value="1"/>
</dbReference>
<comment type="similarity">
    <text evidence="2">Belongs to the zinc-containing alcohol dehydrogenase family.</text>
</comment>
<keyword evidence="5" id="KW-0862">Zinc</keyword>
<dbReference type="SUPFAM" id="SSF51735">
    <property type="entry name" value="NAD(P)-binding Rossmann-fold domains"/>
    <property type="match status" value="2"/>
</dbReference>
<dbReference type="Gene3D" id="3.90.180.10">
    <property type="entry name" value="Medium-chain alcohol dehydrogenases, catalytic domain"/>
    <property type="match status" value="2"/>
</dbReference>
<dbReference type="InterPro" id="IPR020843">
    <property type="entry name" value="ER"/>
</dbReference>
<dbReference type="AlphaFoldDB" id="A0A6S6WQE9"/>
<dbReference type="PANTHER" id="PTHR43350">
    <property type="entry name" value="NAD-DEPENDENT ALCOHOL DEHYDROGENASE"/>
    <property type="match status" value="1"/>
</dbReference>
<dbReference type="SUPFAM" id="SSF50129">
    <property type="entry name" value="GroES-like"/>
    <property type="match status" value="1"/>
</dbReference>
<dbReference type="EMBL" id="CADCXY010000003">
    <property type="protein sequence ID" value="CAB0151217.1"/>
    <property type="molecule type" value="Genomic_DNA"/>
</dbReference>
<sequence>MKQILQDLSKGHTSILEAPTPLVAAGTLLIDTRVSLISAGTERMLVSFGKASVLEKARQQPEKVKMVLEKIKTDGLATTFEAIKAKLTHPIPLGYSNVGVISDVGDGVKGFKLGDRVVSNGAHADIVRVPKNLCARIPDNVTDEEACFTVVSSIGLQGVRLLAPTLGESFCVIGAGLIGLITIQLLKAQGCRVLAVDYDEQKLELARQFGADTCNPSSGQDPVEVGLAFSQWRGIDGVIITASTSSSDPISQAATMSRRRGRIILVGVTGTELNRSEFYEKELTFQVSCSYGPGRYDPSYEESGNDYPFGYVRWTEQRNFEAVLEMMSSGLLDVRPLITHRFEFNDAIDAYDILSNDKAALGIILMYSHDVKTRVVPSISLNGSGEVYPGEPVVGFIGAGSYASRMLIPAFRKANANLHSVATSGGVNGVIYGKKEGFKEATTDTDALIANDKVNTIVIVTRHNSHARFVKQSLEAGKHIFVEKPLAITLGEVVELEKAFHEVDYKPLLMVGFNRRFAPHVQKMKRLLDPIKQPKTVVLTINAGLVPASHWTQDIEVGGGRIIGEACHFIDLARFLVGFSITSIQAKSIGDAGGAEITEDKATIIITFEDGSLATIHYFANGANSFPKERVEVFTSGRVLQLDNFRLLKGFGWPNFTKMRLWRQDKGQNACVVAFLKSIKRGGSAPIALDELFEVTRATIEAANQIRK</sequence>
<comment type="cofactor">
    <cofactor evidence="1">
        <name>Zn(2+)</name>
        <dbReference type="ChEBI" id="CHEBI:29105"/>
    </cofactor>
</comment>
<evidence type="ECO:0000256" key="1">
    <source>
        <dbReference type="ARBA" id="ARBA00001947"/>
    </source>
</evidence>
<dbReference type="SMART" id="SM00829">
    <property type="entry name" value="PKS_ER"/>
    <property type="match status" value="1"/>
</dbReference>
<dbReference type="GO" id="GO:0046872">
    <property type="term" value="F:metal ion binding"/>
    <property type="evidence" value="ECO:0007669"/>
    <property type="project" value="UniProtKB-KW"/>
</dbReference>
<evidence type="ECO:0000259" key="7">
    <source>
        <dbReference type="SMART" id="SM00829"/>
    </source>
</evidence>
<reference evidence="8 9" key="1">
    <citation type="submission" date="2020-02" db="EMBL/GenBank/DDBJ databases">
        <authorList>
            <person name="Rodrigo-Torres L."/>
            <person name="Arahal R. D."/>
            <person name="Lucena T."/>
        </authorList>
    </citation>
    <scope>NUCLEOTIDE SEQUENCE [LARGE SCALE GENOMIC DNA]</scope>
    <source>
        <strain evidence="8 9">CECT 9734</strain>
    </source>
</reference>
<dbReference type="InterPro" id="IPR013149">
    <property type="entry name" value="ADH-like_C"/>
</dbReference>
<dbReference type="InterPro" id="IPR055170">
    <property type="entry name" value="GFO_IDH_MocA-like_dom"/>
</dbReference>
<keyword evidence="3" id="KW-0479">Metal-binding</keyword>
<dbReference type="GO" id="GO:0000166">
    <property type="term" value="F:nucleotide binding"/>
    <property type="evidence" value="ECO:0007669"/>
    <property type="project" value="InterPro"/>
</dbReference>
<dbReference type="RefSeq" id="WP_173920601.1">
    <property type="nucleotide sequence ID" value="NZ_CADCXY010000003.1"/>
</dbReference>
<dbReference type="Pfam" id="PF01408">
    <property type="entry name" value="GFO_IDH_MocA"/>
    <property type="match status" value="1"/>
</dbReference>
<proteinExistence type="inferred from homology"/>
<dbReference type="InterPro" id="IPR000683">
    <property type="entry name" value="Gfo/Idh/MocA-like_OxRdtase_N"/>
</dbReference>
<feature type="domain" description="Enoyl reductase (ER)" evidence="7">
    <location>
        <begin position="78"/>
        <end position="361"/>
    </location>
</feature>
<dbReference type="Pfam" id="PF08240">
    <property type="entry name" value="ADH_N"/>
    <property type="match status" value="1"/>
</dbReference>
<evidence type="ECO:0000256" key="5">
    <source>
        <dbReference type="ARBA" id="ARBA00022833"/>
    </source>
</evidence>